<accession>A0A2H0V717</accession>
<dbReference type="PANTHER" id="PTHR10584">
    <property type="entry name" value="SUGAR KINASE"/>
    <property type="match status" value="1"/>
</dbReference>
<evidence type="ECO:0000313" key="5">
    <source>
        <dbReference type="Proteomes" id="UP000228614"/>
    </source>
</evidence>
<dbReference type="AlphaFoldDB" id="A0A2H0V717"/>
<dbReference type="InterPro" id="IPR029056">
    <property type="entry name" value="Ribokinase-like"/>
</dbReference>
<proteinExistence type="predicted"/>
<dbReference type="EMBL" id="PFAN01000095">
    <property type="protein sequence ID" value="PIR94851.1"/>
    <property type="molecule type" value="Genomic_DNA"/>
</dbReference>
<sequence>MKYDIITIGGAVEDITFYTDEGVVIDNKKDILRQKLFAFEYGAKIKIKSAHSTFGGGAANVAIAARRLGFESACFCAVGKDERGSEIIENLKKHKVDTRFVQKINEQMSGFSFLLVGPGNEHVIFSNRAANQKLSVSKESLKEVDCEYAYMTSLSGNWKKTAQAVISQYKRFKIAWNPGAAQLREAAGFFRKYLRYIEVFDLNEDEAVELVALDKKVMADYKESAVFLSNIKNLLKVIKSYGPRVVIITRGRKGADCYDGREFYHIDIKNETKRVDTTGVGDAFGSAFVCGLMLYKGDIKKAMELGIRNSASVIAKQGAQNGLIKL</sequence>
<organism evidence="4 5">
    <name type="scientific">Candidatus Falkowbacteria bacterium CG10_big_fil_rev_8_21_14_0_10_37_6</name>
    <dbReference type="NCBI Taxonomy" id="1974563"/>
    <lineage>
        <taxon>Bacteria</taxon>
        <taxon>Candidatus Falkowiibacteriota</taxon>
    </lineage>
</organism>
<keyword evidence="2" id="KW-0418">Kinase</keyword>
<reference evidence="5" key="1">
    <citation type="submission" date="2017-09" db="EMBL/GenBank/DDBJ databases">
        <title>Depth-based differentiation of microbial function through sediment-hosted aquifers and enrichment of novel symbionts in the deep terrestrial subsurface.</title>
        <authorList>
            <person name="Probst A.J."/>
            <person name="Ladd B."/>
            <person name="Jarett J.K."/>
            <person name="Geller-Mcgrath D.E."/>
            <person name="Sieber C.M.K."/>
            <person name="Emerson J.B."/>
            <person name="Anantharaman K."/>
            <person name="Thomas B.C."/>
            <person name="Malmstrom R."/>
            <person name="Stieglmeier M."/>
            <person name="Klingl A."/>
            <person name="Woyke T."/>
            <person name="Ryan C.M."/>
            <person name="Banfield J.F."/>
        </authorList>
    </citation>
    <scope>NUCLEOTIDE SEQUENCE [LARGE SCALE GENOMIC DNA]</scope>
</reference>
<feature type="domain" description="Carbohydrate kinase PfkB" evidence="3">
    <location>
        <begin position="39"/>
        <end position="323"/>
    </location>
</feature>
<dbReference type="InterPro" id="IPR011611">
    <property type="entry name" value="PfkB_dom"/>
</dbReference>
<protein>
    <recommendedName>
        <fullName evidence="3">Carbohydrate kinase PfkB domain-containing protein</fullName>
    </recommendedName>
</protein>
<keyword evidence="1" id="KW-0808">Transferase</keyword>
<evidence type="ECO:0000256" key="2">
    <source>
        <dbReference type="ARBA" id="ARBA00022777"/>
    </source>
</evidence>
<evidence type="ECO:0000256" key="1">
    <source>
        <dbReference type="ARBA" id="ARBA00022679"/>
    </source>
</evidence>
<dbReference type="Pfam" id="PF00294">
    <property type="entry name" value="PfkB"/>
    <property type="match status" value="1"/>
</dbReference>
<gene>
    <name evidence="4" type="ORF">COT95_01925</name>
</gene>
<name>A0A2H0V717_9BACT</name>
<evidence type="ECO:0000259" key="3">
    <source>
        <dbReference type="Pfam" id="PF00294"/>
    </source>
</evidence>
<dbReference type="GO" id="GO:0016301">
    <property type="term" value="F:kinase activity"/>
    <property type="evidence" value="ECO:0007669"/>
    <property type="project" value="UniProtKB-KW"/>
</dbReference>
<evidence type="ECO:0000313" key="4">
    <source>
        <dbReference type="EMBL" id="PIR94851.1"/>
    </source>
</evidence>
<dbReference type="Gene3D" id="3.40.1190.20">
    <property type="match status" value="1"/>
</dbReference>
<comment type="caution">
    <text evidence="4">The sequence shown here is derived from an EMBL/GenBank/DDBJ whole genome shotgun (WGS) entry which is preliminary data.</text>
</comment>
<dbReference type="PRINTS" id="PR00990">
    <property type="entry name" value="RIBOKINASE"/>
</dbReference>
<dbReference type="Proteomes" id="UP000228614">
    <property type="component" value="Unassembled WGS sequence"/>
</dbReference>
<dbReference type="PANTHER" id="PTHR10584:SF166">
    <property type="entry name" value="RIBOKINASE"/>
    <property type="match status" value="1"/>
</dbReference>
<dbReference type="InterPro" id="IPR002139">
    <property type="entry name" value="Ribo/fructo_kinase"/>
</dbReference>
<dbReference type="GO" id="GO:0006796">
    <property type="term" value="P:phosphate-containing compound metabolic process"/>
    <property type="evidence" value="ECO:0007669"/>
    <property type="project" value="UniProtKB-ARBA"/>
</dbReference>
<dbReference type="SUPFAM" id="SSF53613">
    <property type="entry name" value="Ribokinase-like"/>
    <property type="match status" value="1"/>
</dbReference>